<sequence length="61" mass="6456">MESVAGQDVRGILPEGLGAAVRDTAEEIAALLRGAPTWGVGCPGRSGPSGRRRRIWRRQAS</sequence>
<protein>
    <submittedName>
        <fullName evidence="2">Uncharacterized protein</fullName>
    </submittedName>
</protein>
<organism evidence="2 3">
    <name type="scientific">Streptomyces avermitilis</name>
    <dbReference type="NCBI Taxonomy" id="33903"/>
    <lineage>
        <taxon>Bacteria</taxon>
        <taxon>Bacillati</taxon>
        <taxon>Actinomycetota</taxon>
        <taxon>Actinomycetes</taxon>
        <taxon>Kitasatosporales</taxon>
        <taxon>Streptomycetaceae</taxon>
        <taxon>Streptomyces</taxon>
    </lineage>
</organism>
<evidence type="ECO:0000313" key="2">
    <source>
        <dbReference type="EMBL" id="GDY68988.1"/>
    </source>
</evidence>
<comment type="caution">
    <text evidence="2">The sequence shown here is derived from an EMBL/GenBank/DDBJ whole genome shotgun (WGS) entry which is preliminary data.</text>
</comment>
<gene>
    <name evidence="2" type="ORF">SAV14893_083810</name>
</gene>
<dbReference type="EMBL" id="BJHX01000001">
    <property type="protein sequence ID" value="GDY68988.1"/>
    <property type="molecule type" value="Genomic_DNA"/>
</dbReference>
<proteinExistence type="predicted"/>
<feature type="compositionally biased region" description="Low complexity" evidence="1">
    <location>
        <begin position="39"/>
        <end position="49"/>
    </location>
</feature>
<dbReference type="Proteomes" id="UP000302139">
    <property type="component" value="Unassembled WGS sequence"/>
</dbReference>
<reference evidence="2 3" key="1">
    <citation type="submission" date="2019-04" db="EMBL/GenBank/DDBJ databases">
        <title>Draft genome sequences of Streptomyces avermitilis NBRC 14893.</title>
        <authorList>
            <person name="Komaki H."/>
            <person name="Tamura T."/>
            <person name="Hosoyama A."/>
        </authorList>
    </citation>
    <scope>NUCLEOTIDE SEQUENCE [LARGE SCALE GENOMIC DNA]</scope>
    <source>
        <strain evidence="2 3">NBRC 14893</strain>
    </source>
</reference>
<name>A0A4D4MAT5_STRAX</name>
<evidence type="ECO:0000313" key="3">
    <source>
        <dbReference type="Proteomes" id="UP000302139"/>
    </source>
</evidence>
<dbReference type="AlphaFoldDB" id="A0A4D4MAT5"/>
<feature type="compositionally biased region" description="Basic residues" evidence="1">
    <location>
        <begin position="50"/>
        <end position="61"/>
    </location>
</feature>
<accession>A0A4D4MAT5</accession>
<feature type="region of interest" description="Disordered" evidence="1">
    <location>
        <begin position="39"/>
        <end position="61"/>
    </location>
</feature>
<evidence type="ECO:0000256" key="1">
    <source>
        <dbReference type="SAM" id="MobiDB-lite"/>
    </source>
</evidence>